<proteinExistence type="predicted"/>
<reference evidence="2 3" key="1">
    <citation type="submission" date="2017-09" db="EMBL/GenBank/DDBJ databases">
        <title>Pseudomonas abyssi sp. nov. isolated from Abyssopelagic Water.</title>
        <authorList>
            <person name="Wei Y."/>
        </authorList>
    </citation>
    <scope>NUCLEOTIDE SEQUENCE [LARGE SCALE GENOMIC DNA]</scope>
    <source>
        <strain evidence="2 3">MT5</strain>
    </source>
</reference>
<dbReference type="EMBL" id="NTMR01000062">
    <property type="protein sequence ID" value="PBK02374.1"/>
    <property type="molecule type" value="Genomic_DNA"/>
</dbReference>
<accession>A0A2A3MCV9</accession>
<feature type="transmembrane region" description="Helical" evidence="1">
    <location>
        <begin position="46"/>
        <end position="64"/>
    </location>
</feature>
<dbReference type="Pfam" id="PF20358">
    <property type="entry name" value="DUF6653"/>
    <property type="match status" value="1"/>
</dbReference>
<keyword evidence="1" id="KW-1133">Transmembrane helix</keyword>
<evidence type="ECO:0000256" key="1">
    <source>
        <dbReference type="SAM" id="Phobius"/>
    </source>
</evidence>
<name>A0A2A3MCV9_9PSED</name>
<evidence type="ECO:0000313" key="3">
    <source>
        <dbReference type="Proteomes" id="UP000242313"/>
    </source>
</evidence>
<gene>
    <name evidence="2" type="ORF">CNQ84_20220</name>
</gene>
<dbReference type="Proteomes" id="UP000242313">
    <property type="component" value="Unassembled WGS sequence"/>
</dbReference>
<keyword evidence="1" id="KW-0812">Transmembrane</keyword>
<keyword evidence="3" id="KW-1185">Reference proteome</keyword>
<evidence type="ECO:0000313" key="2">
    <source>
        <dbReference type="EMBL" id="PBK02374.1"/>
    </source>
</evidence>
<dbReference type="AlphaFoldDB" id="A0A2A3MCV9"/>
<feature type="transmembrane region" description="Helical" evidence="1">
    <location>
        <begin position="118"/>
        <end position="141"/>
    </location>
</feature>
<sequence length="169" mass="20147">MDILKYAAKSMSMTDEVWNRHSNPWSVYTRFTVLPIMSVCFWSRDWIGLYFIVPVLLSFIWVWLNPRLFKPPSKTDNWASMGTFGERIYLNRKNECIPKHHINACRTLQILSAIGLPLFLYGVYALDFWVLLLGNLWIMVFKAWFVDRMVWLYLDMKNANAIYAAWYRT</sequence>
<comment type="caution">
    <text evidence="2">The sequence shown here is derived from an EMBL/GenBank/DDBJ whole genome shotgun (WGS) entry which is preliminary data.</text>
</comment>
<protein>
    <submittedName>
        <fullName evidence="2">Uncharacterized protein</fullName>
    </submittedName>
</protein>
<keyword evidence="1" id="KW-0472">Membrane</keyword>
<dbReference type="RefSeq" id="WP_096006538.1">
    <property type="nucleotide sequence ID" value="NZ_NTMR01000062.1"/>
</dbReference>
<dbReference type="InterPro" id="IPR046595">
    <property type="entry name" value="DUF6653"/>
</dbReference>
<organism evidence="2 3">
    <name type="scientific">Pseudomonas abyssi</name>
    <dbReference type="NCBI Taxonomy" id="170540"/>
    <lineage>
        <taxon>Bacteria</taxon>
        <taxon>Pseudomonadati</taxon>
        <taxon>Pseudomonadota</taxon>
        <taxon>Gammaproteobacteria</taxon>
        <taxon>Pseudomonadales</taxon>
        <taxon>Pseudomonadaceae</taxon>
        <taxon>Pseudomonas</taxon>
    </lineage>
</organism>